<evidence type="ECO:0000313" key="6">
    <source>
        <dbReference type="EMBL" id="MDH0734820.1"/>
    </source>
</evidence>
<dbReference type="Pfam" id="PF02535">
    <property type="entry name" value="Zip"/>
    <property type="match status" value="1"/>
</dbReference>
<feature type="transmembrane region" description="Helical" evidence="5">
    <location>
        <begin position="73"/>
        <end position="90"/>
    </location>
</feature>
<dbReference type="PANTHER" id="PTHR16950:SF16">
    <property type="entry name" value="ZINC TRANSPORTER ZIP13"/>
    <property type="match status" value="1"/>
</dbReference>
<keyword evidence="4 5" id="KW-0472">Membrane</keyword>
<protein>
    <submittedName>
        <fullName evidence="6">ZIP family metal transporter</fullName>
    </submittedName>
</protein>
<evidence type="ECO:0000256" key="3">
    <source>
        <dbReference type="ARBA" id="ARBA00022989"/>
    </source>
</evidence>
<feature type="transmembrane region" description="Helical" evidence="5">
    <location>
        <begin position="231"/>
        <end position="252"/>
    </location>
</feature>
<dbReference type="RefSeq" id="WP_279993823.1">
    <property type="nucleotide sequence ID" value="NZ_JAOCDZ010000001.1"/>
</dbReference>
<dbReference type="EMBL" id="JAOCDZ010000001">
    <property type="protein sequence ID" value="MDH0734820.1"/>
    <property type="molecule type" value="Genomic_DNA"/>
</dbReference>
<name>A0AA42LN05_9BURK</name>
<evidence type="ECO:0000256" key="5">
    <source>
        <dbReference type="SAM" id="Phobius"/>
    </source>
</evidence>
<sequence length="258" mass="27604">MSLIIIITLATSIAGICSVLIADMLVAQVGRAYSQGSYTQQGMLSLAAGALLSTSFTHLLPEALESHVDAHELLLTLLIGVVFFFLLSKGELWHHGHEHSHVNHSHKGRGWSLLTGDGVHCFGDGVLIASIFVADVRLGAIAAISVLVHEIPHHMGDLVVLRQTNRRSAALLKLSFSGAMTALGGVTGYLLLGSLLHWQPYLMALASSSFIYVALADLIPQLQQRRTPKDATVQVIGLVIGLVLVASVNMLSHNAHNH</sequence>
<proteinExistence type="predicted"/>
<evidence type="ECO:0000313" key="7">
    <source>
        <dbReference type="Proteomes" id="UP001161094"/>
    </source>
</evidence>
<feature type="transmembrane region" description="Helical" evidence="5">
    <location>
        <begin position="170"/>
        <end position="192"/>
    </location>
</feature>
<dbReference type="InterPro" id="IPR003689">
    <property type="entry name" value="ZIP"/>
</dbReference>
<evidence type="ECO:0000256" key="4">
    <source>
        <dbReference type="ARBA" id="ARBA00023136"/>
    </source>
</evidence>
<evidence type="ECO:0000256" key="1">
    <source>
        <dbReference type="ARBA" id="ARBA00004141"/>
    </source>
</evidence>
<feature type="transmembrane region" description="Helical" evidence="5">
    <location>
        <begin position="198"/>
        <end position="219"/>
    </location>
</feature>
<comment type="caution">
    <text evidence="6">The sequence shown here is derived from an EMBL/GenBank/DDBJ whole genome shotgun (WGS) entry which is preliminary data.</text>
</comment>
<reference evidence="6" key="1">
    <citation type="submission" date="2022-09" db="EMBL/GenBank/DDBJ databases">
        <title>Intensive care unit water sources are persistently colonized with multi-drug resistant bacteria and are the site of extensive horizontal gene transfer of antibiotic resistance genes.</title>
        <authorList>
            <person name="Diorio-Toth L."/>
        </authorList>
    </citation>
    <scope>NUCLEOTIDE SEQUENCE</scope>
    <source>
        <strain evidence="6">GD03843</strain>
    </source>
</reference>
<feature type="transmembrane region" description="Helical" evidence="5">
    <location>
        <begin position="42"/>
        <end position="61"/>
    </location>
</feature>
<accession>A0AA42LN05</accession>
<dbReference type="AlphaFoldDB" id="A0AA42LN05"/>
<evidence type="ECO:0000256" key="2">
    <source>
        <dbReference type="ARBA" id="ARBA00022692"/>
    </source>
</evidence>
<dbReference type="GO" id="GO:0046873">
    <property type="term" value="F:metal ion transmembrane transporter activity"/>
    <property type="evidence" value="ECO:0007669"/>
    <property type="project" value="InterPro"/>
</dbReference>
<dbReference type="GO" id="GO:0016020">
    <property type="term" value="C:membrane"/>
    <property type="evidence" value="ECO:0007669"/>
    <property type="project" value="UniProtKB-SubCell"/>
</dbReference>
<keyword evidence="2 5" id="KW-0812">Transmembrane</keyword>
<comment type="subcellular location">
    <subcellularLocation>
        <location evidence="1">Membrane</location>
        <topology evidence="1">Multi-pass membrane protein</topology>
    </subcellularLocation>
</comment>
<feature type="transmembrane region" description="Helical" evidence="5">
    <location>
        <begin position="126"/>
        <end position="149"/>
    </location>
</feature>
<organism evidence="6 7">
    <name type="scientific">Achromobacter spanius</name>
    <dbReference type="NCBI Taxonomy" id="217203"/>
    <lineage>
        <taxon>Bacteria</taxon>
        <taxon>Pseudomonadati</taxon>
        <taxon>Pseudomonadota</taxon>
        <taxon>Betaproteobacteria</taxon>
        <taxon>Burkholderiales</taxon>
        <taxon>Alcaligenaceae</taxon>
        <taxon>Achromobacter</taxon>
    </lineage>
</organism>
<keyword evidence="3 5" id="KW-1133">Transmembrane helix</keyword>
<dbReference type="PANTHER" id="PTHR16950">
    <property type="entry name" value="ZINC TRANSPORTER SLC39A7 HISTIDINE-RICH MEMBRANE PROTEIN KE4"/>
    <property type="match status" value="1"/>
</dbReference>
<gene>
    <name evidence="6" type="ORF">N5D93_03310</name>
</gene>
<dbReference type="Proteomes" id="UP001161094">
    <property type="component" value="Unassembled WGS sequence"/>
</dbReference>